<dbReference type="OrthoDB" id="1451056at2"/>
<protein>
    <submittedName>
        <fullName evidence="2">Uncharacterized protein</fullName>
    </submittedName>
</protein>
<dbReference type="RefSeq" id="WP_009780877.1">
    <property type="nucleotide sequence ID" value="NZ_CH672395.1"/>
</dbReference>
<sequence>MNRFTVIFLSTFAFFISYVGIWYLLQWLFPSFDGAVKAATCAVVTVILTPRIQKIDSQLGKKQTLISWMLVGKSWVV</sequence>
<name>A3XQ31_LEEBM</name>
<proteinExistence type="predicted"/>
<comment type="caution">
    <text evidence="2">The sequence shown here is derived from an EMBL/GenBank/DDBJ whole genome shotgun (WGS) entry which is preliminary data.</text>
</comment>
<evidence type="ECO:0000256" key="1">
    <source>
        <dbReference type="SAM" id="Phobius"/>
    </source>
</evidence>
<feature type="transmembrane region" description="Helical" evidence="1">
    <location>
        <begin position="7"/>
        <end position="29"/>
    </location>
</feature>
<keyword evidence="1" id="KW-1133">Transmembrane helix</keyword>
<reference evidence="2 3" key="1">
    <citation type="journal article" date="2007" name="Nature">
        <title>Light stimulates growth of proteorhodopsin-containing marine Flavobacteria.</title>
        <authorList>
            <person name="Gomez-Consarnau L."/>
            <person name="Gonzalez J.M."/>
            <person name="Coll-Llado M."/>
            <person name="Gourdon P."/>
            <person name="Pascher T."/>
            <person name="Neutze R."/>
            <person name="Pedros-Alio C."/>
            <person name="Pinhassi J."/>
        </authorList>
    </citation>
    <scope>NUCLEOTIDE SEQUENCE [LARGE SCALE GENOMIC DNA]</scope>
    <source>
        <strain evidence="2 3">MED217</strain>
    </source>
</reference>
<gene>
    <name evidence="2" type="ORF">MED217_12609</name>
</gene>
<dbReference type="EMBL" id="AANC01000008">
    <property type="protein sequence ID" value="EAQ48347.1"/>
    <property type="molecule type" value="Genomic_DNA"/>
</dbReference>
<dbReference type="AlphaFoldDB" id="A3XQ31"/>
<dbReference type="Proteomes" id="UP000001601">
    <property type="component" value="Unassembled WGS sequence"/>
</dbReference>
<keyword evidence="1" id="KW-0812">Transmembrane</keyword>
<dbReference type="STRING" id="398720.MED217_12609"/>
<keyword evidence="1" id="KW-0472">Membrane</keyword>
<accession>A3XQ31</accession>
<evidence type="ECO:0000313" key="2">
    <source>
        <dbReference type="EMBL" id="EAQ48347.1"/>
    </source>
</evidence>
<organism evidence="2 3">
    <name type="scientific">Leeuwenhoekiella blandensis (strain CECT 7118 / CCUG 51940 / KCTC 22103 / MED217)</name>
    <name type="common">Flavobacterium sp. (strain MED217)</name>
    <dbReference type="NCBI Taxonomy" id="398720"/>
    <lineage>
        <taxon>Bacteria</taxon>
        <taxon>Pseudomonadati</taxon>
        <taxon>Bacteroidota</taxon>
        <taxon>Flavobacteriia</taxon>
        <taxon>Flavobacteriales</taxon>
        <taxon>Flavobacteriaceae</taxon>
        <taxon>Leeuwenhoekiella</taxon>
    </lineage>
</organism>
<keyword evidence="3" id="KW-1185">Reference proteome</keyword>
<dbReference type="HOGENOM" id="CLU_2633697_0_0_10"/>
<evidence type="ECO:0000313" key="3">
    <source>
        <dbReference type="Proteomes" id="UP000001601"/>
    </source>
</evidence>